<keyword evidence="2" id="KW-0378">Hydrolase</keyword>
<dbReference type="Pfam" id="PF01451">
    <property type="entry name" value="LMWPc"/>
    <property type="match status" value="1"/>
</dbReference>
<dbReference type="InterPro" id="IPR023485">
    <property type="entry name" value="Ptyr_pPase"/>
</dbReference>
<dbReference type="GO" id="GO:0004725">
    <property type="term" value="F:protein tyrosine phosphatase activity"/>
    <property type="evidence" value="ECO:0007669"/>
    <property type="project" value="InterPro"/>
</dbReference>
<dbReference type="Gene3D" id="3.40.50.2300">
    <property type="match status" value="1"/>
</dbReference>
<dbReference type="SUPFAM" id="SSF52788">
    <property type="entry name" value="Phosphotyrosine protein phosphatases I"/>
    <property type="match status" value="1"/>
</dbReference>
<name>A0A3L8PVK5_9GAMM</name>
<dbReference type="PANTHER" id="PTHR47439:SF1">
    <property type="entry name" value="ACID PHOSPHATASE"/>
    <property type="match status" value="1"/>
</dbReference>
<evidence type="ECO:0000256" key="1">
    <source>
        <dbReference type="ARBA" id="ARBA00011063"/>
    </source>
</evidence>
<feature type="active site" description="Nucleophile" evidence="3">
    <location>
        <position position="10"/>
    </location>
</feature>
<feature type="domain" description="Phosphotyrosine protein phosphatase I" evidence="4">
    <location>
        <begin position="4"/>
        <end position="150"/>
    </location>
</feature>
<dbReference type="CDD" id="cd16343">
    <property type="entry name" value="LMWPTP"/>
    <property type="match status" value="1"/>
</dbReference>
<comment type="caution">
    <text evidence="5">The sequence shown here is derived from an EMBL/GenBank/DDBJ whole genome shotgun (WGS) entry which is preliminary data.</text>
</comment>
<keyword evidence="6" id="KW-1185">Reference proteome</keyword>
<dbReference type="InterPro" id="IPR017867">
    <property type="entry name" value="Tyr_phospatase_low_mol_wt"/>
</dbReference>
<sequence length="155" mass="17384">MKTKSILFVCMGNICRSPTAEAVFRHKFQQAGIDIKLDSAGTIGFHQGKLPDPRSRFAGEHRGYDFAGITSRQVVAKDFADFDLILAADNANLKDLQMICPIKYRHKLKLMLSFSSSNYQEVPDPYYGVEDGFELVLDLIEASADEIIKSYNTLI</sequence>
<dbReference type="InterPro" id="IPR052995">
    <property type="entry name" value="LMW-PTP"/>
</dbReference>
<evidence type="ECO:0000256" key="3">
    <source>
        <dbReference type="PIRSR" id="PIRSR617867-1"/>
    </source>
</evidence>
<accession>A0A3L8PVK5</accession>
<protein>
    <submittedName>
        <fullName evidence="5">Low molecular weight phosphotyrosine protein phosphatase</fullName>
    </submittedName>
</protein>
<dbReference type="SMART" id="SM00226">
    <property type="entry name" value="LMWPc"/>
    <property type="match status" value="1"/>
</dbReference>
<feature type="active site" description="Proton donor" evidence="3">
    <location>
        <position position="124"/>
    </location>
</feature>
<dbReference type="InterPro" id="IPR036196">
    <property type="entry name" value="Ptyr_pPase_sf"/>
</dbReference>
<evidence type="ECO:0000313" key="5">
    <source>
        <dbReference type="EMBL" id="RLV58092.1"/>
    </source>
</evidence>
<dbReference type="OrthoDB" id="9784339at2"/>
<evidence type="ECO:0000313" key="6">
    <source>
        <dbReference type="Proteomes" id="UP000281474"/>
    </source>
</evidence>
<proteinExistence type="inferred from homology"/>
<dbReference type="EMBL" id="QZEI01000099">
    <property type="protein sequence ID" value="RLV58092.1"/>
    <property type="molecule type" value="Genomic_DNA"/>
</dbReference>
<dbReference type="AlphaFoldDB" id="A0A3L8PVK5"/>
<organism evidence="5 6">
    <name type="scientific">Parashewanella curva</name>
    <dbReference type="NCBI Taxonomy" id="2338552"/>
    <lineage>
        <taxon>Bacteria</taxon>
        <taxon>Pseudomonadati</taxon>
        <taxon>Pseudomonadota</taxon>
        <taxon>Gammaproteobacteria</taxon>
        <taxon>Alteromonadales</taxon>
        <taxon>Shewanellaceae</taxon>
        <taxon>Parashewanella</taxon>
    </lineage>
</organism>
<gene>
    <name evidence="5" type="ORF">D5018_19155</name>
</gene>
<evidence type="ECO:0000256" key="2">
    <source>
        <dbReference type="ARBA" id="ARBA00022801"/>
    </source>
</evidence>
<reference evidence="5 6" key="1">
    <citation type="submission" date="2018-09" db="EMBL/GenBank/DDBJ databases">
        <title>Phylogeny of the Shewanellaceae, and recommendation for two new genera, Pseudoshewanella and Parashewanella.</title>
        <authorList>
            <person name="Wang G."/>
        </authorList>
    </citation>
    <scope>NUCLEOTIDE SEQUENCE [LARGE SCALE GENOMIC DNA]</scope>
    <source>
        <strain evidence="5 6">C51</strain>
    </source>
</reference>
<evidence type="ECO:0000259" key="4">
    <source>
        <dbReference type="SMART" id="SM00226"/>
    </source>
</evidence>
<dbReference type="PANTHER" id="PTHR47439">
    <property type="entry name" value="LOW MOLECULAR WEIGHT PHOSPHOTYROSINE PROTEIN PHOSPHATASE-RELATED"/>
    <property type="match status" value="1"/>
</dbReference>
<feature type="active site" evidence="3">
    <location>
        <position position="16"/>
    </location>
</feature>
<dbReference type="Proteomes" id="UP000281474">
    <property type="component" value="Unassembled WGS sequence"/>
</dbReference>
<dbReference type="RefSeq" id="WP_121840593.1">
    <property type="nucleotide sequence ID" value="NZ_ML014848.1"/>
</dbReference>
<dbReference type="PRINTS" id="PR00719">
    <property type="entry name" value="LMWPTPASE"/>
</dbReference>
<comment type="similarity">
    <text evidence="1">Belongs to the low molecular weight phosphotyrosine protein phosphatase family.</text>
</comment>